<dbReference type="PROSITE" id="PS00514">
    <property type="entry name" value="FIBRINOGEN_C_1"/>
    <property type="match status" value="1"/>
</dbReference>
<dbReference type="CDD" id="cd00087">
    <property type="entry name" value="FReD"/>
    <property type="match status" value="1"/>
</dbReference>
<dbReference type="InterPro" id="IPR020837">
    <property type="entry name" value="Fibrinogen_CS"/>
</dbReference>
<keyword evidence="5" id="KW-1185">Reference proteome</keyword>
<dbReference type="InterPro" id="IPR036056">
    <property type="entry name" value="Fibrinogen-like_C"/>
</dbReference>
<evidence type="ECO:0000256" key="2">
    <source>
        <dbReference type="SAM" id="MobiDB-lite"/>
    </source>
</evidence>
<reference evidence="4" key="1">
    <citation type="submission" date="2023-10" db="EMBL/GenBank/DDBJ databases">
        <authorList>
            <person name="Chen Y."/>
            <person name="Shah S."/>
            <person name="Dougan E. K."/>
            <person name="Thang M."/>
            <person name="Chan C."/>
        </authorList>
    </citation>
    <scope>NUCLEOTIDE SEQUENCE [LARGE SCALE GENOMIC DNA]</scope>
</reference>
<dbReference type="SUPFAM" id="SSF82895">
    <property type="entry name" value="TSP-1 type 1 repeat"/>
    <property type="match status" value="1"/>
</dbReference>
<name>A0ABN9PH03_9DINO</name>
<dbReference type="SMART" id="SM00186">
    <property type="entry name" value="FBG"/>
    <property type="match status" value="1"/>
</dbReference>
<feature type="non-terminal residue" evidence="4">
    <location>
        <position position="1515"/>
    </location>
</feature>
<proteinExistence type="predicted"/>
<organism evidence="4 5">
    <name type="scientific">Prorocentrum cordatum</name>
    <dbReference type="NCBI Taxonomy" id="2364126"/>
    <lineage>
        <taxon>Eukaryota</taxon>
        <taxon>Sar</taxon>
        <taxon>Alveolata</taxon>
        <taxon>Dinophyceae</taxon>
        <taxon>Prorocentrales</taxon>
        <taxon>Prorocentraceae</taxon>
        <taxon>Prorocentrum</taxon>
    </lineage>
</organism>
<dbReference type="InterPro" id="IPR050373">
    <property type="entry name" value="Fibrinogen_C-term_domain"/>
</dbReference>
<keyword evidence="1" id="KW-1015">Disulfide bond</keyword>
<feature type="non-terminal residue" evidence="4">
    <location>
        <position position="1"/>
    </location>
</feature>
<feature type="compositionally biased region" description="Basic and acidic residues" evidence="2">
    <location>
        <begin position="1099"/>
        <end position="1112"/>
    </location>
</feature>
<gene>
    <name evidence="4" type="ORF">PCOR1329_LOCUS2267</name>
</gene>
<evidence type="ECO:0000259" key="3">
    <source>
        <dbReference type="PROSITE" id="PS51406"/>
    </source>
</evidence>
<dbReference type="PROSITE" id="PS51406">
    <property type="entry name" value="FIBRINOGEN_C_2"/>
    <property type="match status" value="1"/>
</dbReference>
<dbReference type="InterPro" id="IPR000884">
    <property type="entry name" value="TSP1_rpt"/>
</dbReference>
<dbReference type="Gene3D" id="3.90.215.10">
    <property type="entry name" value="Gamma Fibrinogen, chain A, domain 1"/>
    <property type="match status" value="1"/>
</dbReference>
<accession>A0ABN9PH03</accession>
<feature type="region of interest" description="Disordered" evidence="2">
    <location>
        <begin position="1248"/>
        <end position="1281"/>
    </location>
</feature>
<feature type="domain" description="Fibrinogen C-terminal" evidence="3">
    <location>
        <begin position="1"/>
        <end position="168"/>
    </location>
</feature>
<evidence type="ECO:0000313" key="5">
    <source>
        <dbReference type="Proteomes" id="UP001189429"/>
    </source>
</evidence>
<dbReference type="Pfam" id="PF00147">
    <property type="entry name" value="Fibrinogen_C"/>
    <property type="match status" value="1"/>
</dbReference>
<feature type="region of interest" description="Disordered" evidence="2">
    <location>
        <begin position="1335"/>
        <end position="1363"/>
    </location>
</feature>
<evidence type="ECO:0000256" key="1">
    <source>
        <dbReference type="ARBA" id="ARBA00023157"/>
    </source>
</evidence>
<evidence type="ECO:0000313" key="4">
    <source>
        <dbReference type="EMBL" id="CAK0791342.1"/>
    </source>
</evidence>
<dbReference type="Proteomes" id="UP001189429">
    <property type="component" value="Unassembled WGS sequence"/>
</dbReference>
<dbReference type="SUPFAM" id="SSF56496">
    <property type="entry name" value="Fibrinogen C-terminal domain-like"/>
    <property type="match status" value="1"/>
</dbReference>
<dbReference type="EMBL" id="CAUYUJ010000564">
    <property type="protein sequence ID" value="CAK0791342.1"/>
    <property type="molecule type" value="Genomic_DNA"/>
</dbReference>
<dbReference type="PROSITE" id="PS50092">
    <property type="entry name" value="TSP1"/>
    <property type="match status" value="1"/>
</dbReference>
<protein>
    <recommendedName>
        <fullName evidence="3">Fibrinogen C-terminal domain-containing protein</fullName>
    </recommendedName>
</protein>
<sequence>ATSLAHAPDGQVILDLGDGGDPIAVTLSSGRVVIQKRTSGSIDFFRGWSEYKSGSGDNDNFWLGNDNIHRLTEASSEIELRVDLVDATGQPGHATYSNFHVDSESNLYQLTVGGYSGDIGDSLAIHNGRRSFTTSDQDNDLSSSNCASAFFGAWWYESCHLSNLNGRYEASSTATLTRTTVTTSLTTTTVSSTTDSTTSSSVTTGTATPRRFSMVVAELVVALDPTVTQTEMESVAKASIALYLETSDSLIAIDGVYEVTERRRFGLERKLTSDSTLWHVDYRVEVEGTDYEDIQSALAALNDTAGAADFSAAVAATLVNLGIMSSHRLRYASDPVVELWMHTTATHTSTSSTTCCVCPWPDVDPVPIGIAGPNFQVVGPLPDLLRIECTGFKWGDTCSPVCAPGYHVEETLLCSTVSENGTVLIDGEWQGTARCEPNVCVGRPALKMPVGYDGVGAGCSDRNYTQTCDVSCSEYDGYENLANQILIECTATTAYDWVNTTGVCTEKACHADKVPFIPNVVDSSSCVNIASGANCSPVCNSSYELLAPIKCTRGVFDMVPLVCMPTADIEALDSAVGLVVEVALVESSLDSGLAAEWASGNLQWDAIRGAFGAVLGLSMDQIHVYTAKRLNSDYQSGLPARRLTTLQGLWIKLMFQIYPADDETAVTDGLASLNVDGDSLISELVFALRDAGVAVPQGLAAARLVVGAPVSAIVTVPVARWVARESWSLCSNLCGVGEQTRTVDCLTGSEDLCNANVPPGYTKESFMPDTRVCETYVSCPYDWFCPSGPDPVTGDGCDAQAGIVAAVIAVAFFIVSTVGIRYLRRMSVVPTRGMVNIRGLDRSGDPVEVAWTRTEGVVDEDGQQKTRLHYDLTMEQMAQFDAYEDRERGCANLIPLDPREDSFLKVDLNLSGTMDFELHLAIRTKARDSLLFGKVFPNDKPPFGIGKAKVLLIKHGKLCWQVGESCITGKTDIADGFQHKVSVGYRAHQEQYYLEVDGIFEAKGLCGAADHQDTILVLGKETAPRNGEFNDELHPLFEDLHGSCFEVLSAEQQGEAPLFDGDVDHRVWKEYRWNKNRGRYAWFAYALCIESDEVIDHTMSKQEAEEEKHHSTEPQSVVSPPHWAYHKNQDVEYWSATLHTWLPARIIDSRGMYFDEYLKFNVLHYEVYVGASRQLVHGVVMNDLRLPLVDGDLISVYSPNHRRFFPALVRKSMRHIDPRNGYDIELEDELTDDGETYTKSELQKDLEIQNRDRKSDAAGRNSSLDGVGEFGRGERPLGVPALRDLPEQGVEEYRLIKNMSAKRVRKRYKRGDFVRVYMGVDAGFVMAEVVREELAGGTSASQGGKGARPRPSLPRNRRKERQRHAMVVVSIVSRSEGSPGEDQWAGVDTMLGDSKMTMAEFLQRRPNYSSDSPSPTQSNGDELRAVNVHPGAGTAAAEPAIAVFSAFTVTGVPGYLLHPPLVGQPVVGACRHADPAVAQPAQPATCDGQHTERLGQRTGAARVLDRWSLVVFIGE</sequence>
<dbReference type="InterPro" id="IPR014716">
    <property type="entry name" value="Fibrinogen_a/b/g_C_1"/>
</dbReference>
<dbReference type="PANTHER" id="PTHR19143">
    <property type="entry name" value="FIBRINOGEN/TENASCIN/ANGIOPOEITIN"/>
    <property type="match status" value="1"/>
</dbReference>
<comment type="caution">
    <text evidence="4">The sequence shown here is derived from an EMBL/GenBank/DDBJ whole genome shotgun (WGS) entry which is preliminary data.</text>
</comment>
<dbReference type="InterPro" id="IPR002181">
    <property type="entry name" value="Fibrinogen_a/b/g_C_dom"/>
</dbReference>
<feature type="region of interest" description="Disordered" evidence="2">
    <location>
        <begin position="1099"/>
        <end position="1121"/>
    </location>
</feature>
<feature type="compositionally biased region" description="Basic and acidic residues" evidence="2">
    <location>
        <begin position="1248"/>
        <end position="1257"/>
    </location>
</feature>
<dbReference type="InterPro" id="IPR036383">
    <property type="entry name" value="TSP1_rpt_sf"/>
</dbReference>